<feature type="domain" description="Glycoside hydrolase family 20 catalytic" evidence="9">
    <location>
        <begin position="304"/>
        <end position="523"/>
    </location>
</feature>
<evidence type="ECO:0000256" key="4">
    <source>
        <dbReference type="ARBA" id="ARBA00022801"/>
    </source>
</evidence>
<dbReference type="AlphaFoldDB" id="A0A6A2YW89"/>
<accession>A0A6A2YW89</accession>
<dbReference type="PANTHER" id="PTHR22600">
    <property type="entry name" value="BETA-HEXOSAMINIDASE"/>
    <property type="match status" value="1"/>
</dbReference>
<dbReference type="EC" id="3.2.1.52" evidence="3"/>
<dbReference type="GO" id="GO:0030203">
    <property type="term" value="P:glycosaminoglycan metabolic process"/>
    <property type="evidence" value="ECO:0007669"/>
    <property type="project" value="TreeGrafter"/>
</dbReference>
<dbReference type="Gene3D" id="3.30.379.10">
    <property type="entry name" value="Chitobiase/beta-hexosaminidase domain 2-like"/>
    <property type="match status" value="1"/>
</dbReference>
<feature type="chain" id="PRO_5025595083" description="beta-N-acetylhexosaminidase" evidence="8">
    <location>
        <begin position="31"/>
        <end position="709"/>
    </location>
</feature>
<keyword evidence="4" id="KW-0378">Hydrolase</keyword>
<comment type="similarity">
    <text evidence="2">Belongs to the glycosyl hydrolase 20 family.</text>
</comment>
<keyword evidence="5" id="KW-0325">Glycoprotein</keyword>
<dbReference type="PRINTS" id="PR00738">
    <property type="entry name" value="GLHYDRLASE20"/>
</dbReference>
<dbReference type="EMBL" id="VEPZ02001271">
    <property type="protein sequence ID" value="KAE8683282.1"/>
    <property type="molecule type" value="Genomic_DNA"/>
</dbReference>
<organism evidence="11 12">
    <name type="scientific">Hibiscus syriacus</name>
    <name type="common">Rose of Sharon</name>
    <dbReference type="NCBI Taxonomy" id="106335"/>
    <lineage>
        <taxon>Eukaryota</taxon>
        <taxon>Viridiplantae</taxon>
        <taxon>Streptophyta</taxon>
        <taxon>Embryophyta</taxon>
        <taxon>Tracheophyta</taxon>
        <taxon>Spermatophyta</taxon>
        <taxon>Magnoliopsida</taxon>
        <taxon>eudicotyledons</taxon>
        <taxon>Gunneridae</taxon>
        <taxon>Pentapetalae</taxon>
        <taxon>rosids</taxon>
        <taxon>malvids</taxon>
        <taxon>Malvales</taxon>
        <taxon>Malvaceae</taxon>
        <taxon>Malvoideae</taxon>
        <taxon>Hibiscus</taxon>
    </lineage>
</organism>
<dbReference type="Pfam" id="PF14845">
    <property type="entry name" value="Glycohydro_20b2"/>
    <property type="match status" value="1"/>
</dbReference>
<sequence length="709" mass="80305">MLHLCEKPHFGCSCLMFLVWGFQLLGLNHGFGVNSGFHLNRSLTYIWPLPYELTSGNETLTVNPALSLSIIGRGGNFKILREGFRRYKKIIFSFTYGVPVSKNSRRIRSIFDISELRIIVNSDSDELKLGVDESYTLFIQKGEGKSIAWETTIELCMHSIDVHWLIDCDPPMTGIMFANACVTMADIHVSLPSFWQASTIYGALRALETFSQLCAFDYTSKSVQIFRAPWYIKDKPRFAYRGLLLDTSRHHFPVDVIKSIMESMSYAKLMARRFLSRYLLIQNCGMVLTQNGSDILLRMCVKLLGIHVMAEVDVPGHAESWGAGYPDLWPHTSCREPLDVTKNFTFELISGILSEIRNIFPFELFHLGGDEVNTDCWNKTPHVKQWLDDKKMEPKDAYKYFVLKAQEIAISKSWTPVNWEETFNAFAKSLNPRTVVHNWLGPGVCPKAVAKGFKCIFSNQRVWYLDHLDVSWEEVYHAEPLEGISNESKKELVIGGEVCMWGETVDTSNVQQTIWPRAAAAAGAGFKRLRSRIIMLDKIQVVRDHAIGNNFYLLTCEPSTSYYAISVRCCDHQLIPAAARTFPEKSNRNCCKAANKESLLKPKSSPSQATGDAPLLLPNIQSSTREGLYRCSSSRIGYTYDSDCGLYYTSDSKANCLSCFRVMNHPAIFVSPVKKVRTSSSSNTANEISYLRDVVTYKVTDDLTVTRRR</sequence>
<evidence type="ECO:0000313" key="11">
    <source>
        <dbReference type="EMBL" id="KAE8683282.1"/>
    </source>
</evidence>
<keyword evidence="8" id="KW-0732">Signal</keyword>
<feature type="domain" description="Beta-hexosaminidase eukaryotic type N-terminal" evidence="10">
    <location>
        <begin position="46"/>
        <end position="147"/>
    </location>
</feature>
<dbReference type="GO" id="GO:0004563">
    <property type="term" value="F:beta-N-acetylhexosaminidase activity"/>
    <property type="evidence" value="ECO:0007669"/>
    <property type="project" value="UniProtKB-EC"/>
</dbReference>
<protein>
    <recommendedName>
        <fullName evidence="3">beta-N-acetylhexosaminidase</fullName>
        <ecNumber evidence="3">3.2.1.52</ecNumber>
    </recommendedName>
</protein>
<reference evidence="11" key="1">
    <citation type="submission" date="2019-09" db="EMBL/GenBank/DDBJ databases">
        <title>Draft genome information of white flower Hibiscus syriacus.</title>
        <authorList>
            <person name="Kim Y.-M."/>
        </authorList>
    </citation>
    <scope>NUCLEOTIDE SEQUENCE [LARGE SCALE GENOMIC DNA]</scope>
    <source>
        <strain evidence="11">YM2019G1</strain>
    </source>
</reference>
<dbReference type="PANTHER" id="PTHR22600:SF40">
    <property type="entry name" value="BETA-HEXOSAMINIDASE 1"/>
    <property type="match status" value="1"/>
</dbReference>
<evidence type="ECO:0000259" key="9">
    <source>
        <dbReference type="Pfam" id="PF00728"/>
    </source>
</evidence>
<feature type="active site" description="Proton donor" evidence="7">
    <location>
        <position position="371"/>
    </location>
</feature>
<dbReference type="InterPro" id="IPR029018">
    <property type="entry name" value="Hex-like_dom2"/>
</dbReference>
<dbReference type="InterPro" id="IPR025705">
    <property type="entry name" value="Beta_hexosaminidase_sua/sub"/>
</dbReference>
<evidence type="ECO:0000256" key="2">
    <source>
        <dbReference type="ARBA" id="ARBA00006285"/>
    </source>
</evidence>
<feature type="signal peptide" evidence="8">
    <location>
        <begin position="1"/>
        <end position="30"/>
    </location>
</feature>
<dbReference type="Gene3D" id="3.20.20.80">
    <property type="entry name" value="Glycosidases"/>
    <property type="match status" value="1"/>
</dbReference>
<dbReference type="GO" id="GO:0016020">
    <property type="term" value="C:membrane"/>
    <property type="evidence" value="ECO:0007669"/>
    <property type="project" value="TreeGrafter"/>
</dbReference>
<dbReference type="SUPFAM" id="SSF55545">
    <property type="entry name" value="beta-N-acetylhexosaminidase-like domain"/>
    <property type="match status" value="2"/>
</dbReference>
<dbReference type="GO" id="GO:0005975">
    <property type="term" value="P:carbohydrate metabolic process"/>
    <property type="evidence" value="ECO:0007669"/>
    <property type="project" value="InterPro"/>
</dbReference>
<evidence type="ECO:0000313" key="12">
    <source>
        <dbReference type="Proteomes" id="UP000436088"/>
    </source>
</evidence>
<evidence type="ECO:0000256" key="3">
    <source>
        <dbReference type="ARBA" id="ARBA00012663"/>
    </source>
</evidence>
<proteinExistence type="inferred from homology"/>
<evidence type="ECO:0000256" key="1">
    <source>
        <dbReference type="ARBA" id="ARBA00001231"/>
    </source>
</evidence>
<dbReference type="InterPro" id="IPR015883">
    <property type="entry name" value="Glyco_hydro_20_cat"/>
</dbReference>
<comment type="caution">
    <text evidence="11">The sequence shown here is derived from an EMBL/GenBank/DDBJ whole genome shotgun (WGS) entry which is preliminary data.</text>
</comment>
<comment type="catalytic activity">
    <reaction evidence="1">
        <text>Hydrolysis of terminal non-reducing N-acetyl-D-hexosamine residues in N-acetyl-beta-D-hexosaminides.</text>
        <dbReference type="EC" id="3.2.1.52"/>
    </reaction>
</comment>
<dbReference type="Proteomes" id="UP000436088">
    <property type="component" value="Unassembled WGS sequence"/>
</dbReference>
<dbReference type="InterPro" id="IPR017853">
    <property type="entry name" value="GH"/>
</dbReference>
<evidence type="ECO:0000256" key="6">
    <source>
        <dbReference type="ARBA" id="ARBA00023295"/>
    </source>
</evidence>
<dbReference type="InterPro" id="IPR029019">
    <property type="entry name" value="HEX_eukaryotic_N"/>
</dbReference>
<evidence type="ECO:0000256" key="5">
    <source>
        <dbReference type="ARBA" id="ARBA00023180"/>
    </source>
</evidence>
<keyword evidence="6" id="KW-0326">Glycosidase</keyword>
<name>A0A6A2YW89_HIBSY</name>
<keyword evidence="12" id="KW-1185">Reference proteome</keyword>
<evidence type="ECO:0000256" key="8">
    <source>
        <dbReference type="SAM" id="SignalP"/>
    </source>
</evidence>
<evidence type="ECO:0000259" key="10">
    <source>
        <dbReference type="Pfam" id="PF14845"/>
    </source>
</evidence>
<feature type="domain" description="Glycoside hydrolase family 20 catalytic" evidence="9">
    <location>
        <begin position="238"/>
        <end position="269"/>
    </location>
</feature>
<dbReference type="Pfam" id="PF00728">
    <property type="entry name" value="Glyco_hydro_20"/>
    <property type="match status" value="2"/>
</dbReference>
<evidence type="ECO:0000256" key="7">
    <source>
        <dbReference type="PIRSR" id="PIRSR625705-1"/>
    </source>
</evidence>
<dbReference type="SUPFAM" id="SSF51445">
    <property type="entry name" value="(Trans)glycosidases"/>
    <property type="match status" value="1"/>
</dbReference>
<gene>
    <name evidence="11" type="ORF">F3Y22_tig00111213pilonHSYRG00655</name>
</gene>